<gene>
    <name evidence="3" type="ORF">GCM10010302_61600</name>
</gene>
<proteinExistence type="predicted"/>
<dbReference type="InterPro" id="IPR035992">
    <property type="entry name" value="Ricin_B-like_lectins"/>
</dbReference>
<evidence type="ECO:0000313" key="4">
    <source>
        <dbReference type="Proteomes" id="UP001501867"/>
    </source>
</evidence>
<comment type="caution">
    <text evidence="3">The sequence shown here is derived from an EMBL/GenBank/DDBJ whole genome shotgun (WGS) entry which is preliminary data.</text>
</comment>
<feature type="region of interest" description="Disordered" evidence="1">
    <location>
        <begin position="141"/>
        <end position="162"/>
    </location>
</feature>
<feature type="domain" description="Ricin B lectin" evidence="2">
    <location>
        <begin position="26"/>
        <end position="103"/>
    </location>
</feature>
<name>A0ABN0VPM9_9ACTN</name>
<evidence type="ECO:0000256" key="1">
    <source>
        <dbReference type="SAM" id="MobiDB-lite"/>
    </source>
</evidence>
<feature type="compositionally biased region" description="Low complexity" evidence="1">
    <location>
        <begin position="1"/>
        <end position="17"/>
    </location>
</feature>
<dbReference type="Proteomes" id="UP001501867">
    <property type="component" value="Unassembled WGS sequence"/>
</dbReference>
<dbReference type="InterPro" id="IPR000772">
    <property type="entry name" value="Ricin_B_lectin"/>
</dbReference>
<keyword evidence="4" id="KW-1185">Reference proteome</keyword>
<reference evidence="3 4" key="1">
    <citation type="journal article" date="2019" name="Int. J. Syst. Evol. Microbiol.">
        <title>The Global Catalogue of Microorganisms (GCM) 10K type strain sequencing project: providing services to taxonomists for standard genome sequencing and annotation.</title>
        <authorList>
            <consortium name="The Broad Institute Genomics Platform"/>
            <consortium name="The Broad Institute Genome Sequencing Center for Infectious Disease"/>
            <person name="Wu L."/>
            <person name="Ma J."/>
        </authorList>
    </citation>
    <scope>NUCLEOTIDE SEQUENCE [LARGE SCALE GENOMIC DNA]</scope>
    <source>
        <strain evidence="3 4">JCM 4505</strain>
    </source>
</reference>
<dbReference type="Pfam" id="PF14200">
    <property type="entry name" value="RicinB_lectin_2"/>
    <property type="match status" value="1"/>
</dbReference>
<organism evidence="3 4">
    <name type="scientific">Streptomyces polychromogenes</name>
    <dbReference type="NCBI Taxonomy" id="67342"/>
    <lineage>
        <taxon>Bacteria</taxon>
        <taxon>Bacillati</taxon>
        <taxon>Actinomycetota</taxon>
        <taxon>Actinomycetes</taxon>
        <taxon>Kitasatosporales</taxon>
        <taxon>Streptomycetaceae</taxon>
        <taxon>Streptomyces</taxon>
    </lineage>
</organism>
<protein>
    <recommendedName>
        <fullName evidence="2">Ricin B lectin domain-containing protein</fullName>
    </recommendedName>
</protein>
<evidence type="ECO:0000259" key="2">
    <source>
        <dbReference type="Pfam" id="PF14200"/>
    </source>
</evidence>
<dbReference type="Gene3D" id="2.80.10.50">
    <property type="match status" value="1"/>
</dbReference>
<dbReference type="SUPFAM" id="SSF50370">
    <property type="entry name" value="Ricin B-like lectins"/>
    <property type="match status" value="1"/>
</dbReference>
<dbReference type="EMBL" id="BAAABV010000024">
    <property type="protein sequence ID" value="GAA0314134.1"/>
    <property type="molecule type" value="Genomic_DNA"/>
</dbReference>
<feature type="region of interest" description="Disordered" evidence="1">
    <location>
        <begin position="1"/>
        <end position="26"/>
    </location>
</feature>
<evidence type="ECO:0000313" key="3">
    <source>
        <dbReference type="EMBL" id="GAA0314134.1"/>
    </source>
</evidence>
<dbReference type="CDD" id="cd00161">
    <property type="entry name" value="beta-trefoil_Ricin-like"/>
    <property type="match status" value="1"/>
</dbReference>
<dbReference type="RefSeq" id="WP_425580295.1">
    <property type="nucleotide sequence ID" value="NZ_BAAABV010000024.1"/>
</dbReference>
<sequence>MNAPRSAGSAASSGASGPDRTPAPHEGVYLIRNAGSGLVLQLEGASRVRVGPDGPPAPEAARRWRLAPTHGGAGVYHVVSEDNGRRLDVANASTDSGARVQVWRANAFGAQEWIVEEHLDDPGVVSLVACISGLLLEADGEGRARQGEDTDSPSQWWRLERA</sequence>
<accession>A0ABN0VPM9</accession>